<organism evidence="3 4">
    <name type="scientific">Ascoidea rubescens DSM 1968</name>
    <dbReference type="NCBI Taxonomy" id="1344418"/>
    <lineage>
        <taxon>Eukaryota</taxon>
        <taxon>Fungi</taxon>
        <taxon>Dikarya</taxon>
        <taxon>Ascomycota</taxon>
        <taxon>Saccharomycotina</taxon>
        <taxon>Saccharomycetes</taxon>
        <taxon>Ascoideaceae</taxon>
        <taxon>Ascoidea</taxon>
    </lineage>
</organism>
<dbReference type="GO" id="GO:0010181">
    <property type="term" value="F:FMN binding"/>
    <property type="evidence" value="ECO:0007669"/>
    <property type="project" value="InterPro"/>
</dbReference>
<dbReference type="InterPro" id="IPR005025">
    <property type="entry name" value="FMN_Rdtase-like_dom"/>
</dbReference>
<proteinExistence type="inferred from homology"/>
<evidence type="ECO:0000256" key="1">
    <source>
        <dbReference type="ARBA" id="ARBA00006961"/>
    </source>
</evidence>
<dbReference type="Gene3D" id="3.40.50.360">
    <property type="match status" value="1"/>
</dbReference>
<dbReference type="OrthoDB" id="504689at2759"/>
<feature type="domain" description="Flavodoxin-like" evidence="2">
    <location>
        <begin position="5"/>
        <end position="194"/>
    </location>
</feature>
<accession>A0A1D2VMA0</accession>
<evidence type="ECO:0000259" key="2">
    <source>
        <dbReference type="PROSITE" id="PS50902"/>
    </source>
</evidence>
<dbReference type="SUPFAM" id="SSF52218">
    <property type="entry name" value="Flavoproteins"/>
    <property type="match status" value="1"/>
</dbReference>
<evidence type="ECO:0000313" key="4">
    <source>
        <dbReference type="Proteomes" id="UP000095038"/>
    </source>
</evidence>
<dbReference type="PANTHER" id="PTHR30546">
    <property type="entry name" value="FLAVODOXIN-RELATED PROTEIN WRBA-RELATED"/>
    <property type="match status" value="1"/>
</dbReference>
<dbReference type="GO" id="GO:0031934">
    <property type="term" value="C:mating-type region heterochromatin"/>
    <property type="evidence" value="ECO:0007669"/>
    <property type="project" value="EnsemblFungi"/>
</dbReference>
<keyword evidence="4" id="KW-1185">Reference proteome</keyword>
<dbReference type="GO" id="GO:0003955">
    <property type="term" value="F:NAD(P)H dehydrogenase (quinone) activity"/>
    <property type="evidence" value="ECO:0007669"/>
    <property type="project" value="InterPro"/>
</dbReference>
<dbReference type="Proteomes" id="UP000095038">
    <property type="component" value="Unassembled WGS sequence"/>
</dbReference>
<reference evidence="4" key="1">
    <citation type="submission" date="2016-05" db="EMBL/GenBank/DDBJ databases">
        <title>Comparative genomics of biotechnologically important yeasts.</title>
        <authorList>
            <consortium name="DOE Joint Genome Institute"/>
            <person name="Riley R."/>
            <person name="Haridas S."/>
            <person name="Wolfe K.H."/>
            <person name="Lopes M.R."/>
            <person name="Hittinger C.T."/>
            <person name="Goker M."/>
            <person name="Salamov A."/>
            <person name="Wisecaver J."/>
            <person name="Long T.M."/>
            <person name="Aerts A.L."/>
            <person name="Barry K."/>
            <person name="Choi C."/>
            <person name="Clum A."/>
            <person name="Coughlan A.Y."/>
            <person name="Deshpande S."/>
            <person name="Douglass A.P."/>
            <person name="Hanson S.J."/>
            <person name="Klenk H.-P."/>
            <person name="Labutti K."/>
            <person name="Lapidus A."/>
            <person name="Lindquist E."/>
            <person name="Lipzen A."/>
            <person name="Meier-Kolthoff J.P."/>
            <person name="Ohm R.A."/>
            <person name="Otillar R.P."/>
            <person name="Pangilinan J."/>
            <person name="Peng Y."/>
            <person name="Rokas A."/>
            <person name="Rosa C.A."/>
            <person name="Scheuner C."/>
            <person name="Sibirny A.A."/>
            <person name="Slot J.C."/>
            <person name="Stielow J.B."/>
            <person name="Sun H."/>
            <person name="Kurtzman C.P."/>
            <person name="Blackwell M."/>
            <person name="Grigoriev I.V."/>
            <person name="Jeffries T.W."/>
        </authorList>
    </citation>
    <scope>NUCLEOTIDE SEQUENCE [LARGE SCALE GENOMIC DNA]</scope>
    <source>
        <strain evidence="4">DSM 1968</strain>
    </source>
</reference>
<dbReference type="RefSeq" id="XP_020048994.1">
    <property type="nucleotide sequence ID" value="XM_020190379.1"/>
</dbReference>
<dbReference type="NCBIfam" id="NF002999">
    <property type="entry name" value="PRK03767.1"/>
    <property type="match status" value="1"/>
</dbReference>
<dbReference type="PANTHER" id="PTHR30546:SF23">
    <property type="entry name" value="FLAVOPROTEIN-LIKE PROTEIN YCP4-RELATED"/>
    <property type="match status" value="1"/>
</dbReference>
<dbReference type="InParanoid" id="A0A1D2VMA0"/>
<dbReference type="InterPro" id="IPR029039">
    <property type="entry name" value="Flavoprotein-like_sf"/>
</dbReference>
<dbReference type="FunFam" id="3.40.50.360:FF:000001">
    <property type="entry name" value="NAD(P)H dehydrogenase (Quinone) FQR1-like"/>
    <property type="match status" value="1"/>
</dbReference>
<dbReference type="InterPro" id="IPR008254">
    <property type="entry name" value="Flavodoxin/NO_synth"/>
</dbReference>
<sequence>MAPKIAIIFYTLYGHSEIMAKAVLDGIVKAGGCADIYQIPETLSDQVLKMMKAKPKSDVPILNDVSILKKYDGFLFGIPTRYGNFPAQWKTFWDRTGGLWKNGELFGKFAGVFVSTGTPGGGQEVTVLNALSTLCHHGIIFVPLGYKNTFPLVTNLNEVHGGSPWGAGTFAGPDGSRKPTNLELEMASIQGESFYNLLAGRFLNNDS</sequence>
<gene>
    <name evidence="3" type="ORF">ASCRUDRAFT_32718</name>
</gene>
<dbReference type="GO" id="GO:0032126">
    <property type="term" value="C:eisosome"/>
    <property type="evidence" value="ECO:0007669"/>
    <property type="project" value="UniProtKB-ARBA"/>
</dbReference>
<dbReference type="STRING" id="1344418.A0A1D2VMA0"/>
<evidence type="ECO:0000313" key="3">
    <source>
        <dbReference type="EMBL" id="ODV62687.1"/>
    </source>
</evidence>
<comment type="similarity">
    <text evidence="1">Belongs to the WrbA family.</text>
</comment>
<name>A0A1D2VMA0_9ASCO</name>
<dbReference type="Pfam" id="PF03358">
    <property type="entry name" value="FMN_red"/>
    <property type="match status" value="1"/>
</dbReference>
<dbReference type="EMBL" id="KV454477">
    <property type="protein sequence ID" value="ODV62687.1"/>
    <property type="molecule type" value="Genomic_DNA"/>
</dbReference>
<dbReference type="AlphaFoldDB" id="A0A1D2VMA0"/>
<dbReference type="GO" id="GO:0016020">
    <property type="term" value="C:membrane"/>
    <property type="evidence" value="ECO:0007669"/>
    <property type="project" value="TreeGrafter"/>
</dbReference>
<dbReference type="NCBIfam" id="TIGR01755">
    <property type="entry name" value="flav_wrbA"/>
    <property type="match status" value="1"/>
</dbReference>
<dbReference type="PROSITE" id="PS50902">
    <property type="entry name" value="FLAVODOXIN_LIKE"/>
    <property type="match status" value="1"/>
</dbReference>
<dbReference type="GeneID" id="30964015"/>
<protein>
    <submittedName>
        <fullName evidence="3">Minor allergen Alt a 7</fullName>
    </submittedName>
</protein>
<dbReference type="GO" id="GO:0160020">
    <property type="term" value="P:positive regulation of ferroptosis"/>
    <property type="evidence" value="ECO:0007669"/>
    <property type="project" value="UniProtKB-ARBA"/>
</dbReference>
<dbReference type="InterPro" id="IPR010089">
    <property type="entry name" value="Flavoprotein_WrbA-like"/>
</dbReference>